<feature type="transmembrane region" description="Helical" evidence="1">
    <location>
        <begin position="114"/>
        <end position="138"/>
    </location>
</feature>
<evidence type="ECO:0000256" key="1">
    <source>
        <dbReference type="SAM" id="Phobius"/>
    </source>
</evidence>
<keyword evidence="1" id="KW-1133">Transmembrane helix</keyword>
<gene>
    <name evidence="2" type="ORF">FE240_08675</name>
</gene>
<feature type="transmembrane region" description="Helical" evidence="1">
    <location>
        <begin position="35"/>
        <end position="56"/>
    </location>
</feature>
<feature type="transmembrane region" description="Helical" evidence="1">
    <location>
        <begin position="197"/>
        <end position="218"/>
    </location>
</feature>
<organism evidence="2 3">
    <name type="scientific">Aeromonas simiae</name>
    <dbReference type="NCBI Taxonomy" id="218936"/>
    <lineage>
        <taxon>Bacteria</taxon>
        <taxon>Pseudomonadati</taxon>
        <taxon>Pseudomonadota</taxon>
        <taxon>Gammaproteobacteria</taxon>
        <taxon>Aeromonadales</taxon>
        <taxon>Aeromonadaceae</taxon>
        <taxon>Aeromonas</taxon>
    </lineage>
</organism>
<dbReference type="KEGG" id="asim:FE240_08675"/>
<feature type="transmembrane region" description="Helical" evidence="1">
    <location>
        <begin position="171"/>
        <end position="191"/>
    </location>
</feature>
<reference evidence="2 3" key="1">
    <citation type="submission" date="2019-05" db="EMBL/GenBank/DDBJ databases">
        <title>OXA-830, a novel chromosomally encoded expanded-spectrum class D beta-lactamase in Aeromonas simiae.</title>
        <authorList>
            <person name="Zhou W."/>
            <person name="Chen Q."/>
        </authorList>
    </citation>
    <scope>NUCLEOTIDE SEQUENCE [LARGE SCALE GENOMIC DNA]</scope>
    <source>
        <strain evidence="2 3">A6</strain>
    </source>
</reference>
<dbReference type="AlphaFoldDB" id="A0A5J6X013"/>
<protein>
    <recommendedName>
        <fullName evidence="4">DUF2189 domain-containing protein</fullName>
    </recommendedName>
</protein>
<accession>A0A5J6X013</accession>
<evidence type="ECO:0000313" key="2">
    <source>
        <dbReference type="EMBL" id="QFI56672.1"/>
    </source>
</evidence>
<dbReference type="RefSeq" id="WP_193004502.1">
    <property type="nucleotide sequence ID" value="NZ_CP040449.1"/>
</dbReference>
<dbReference type="InterPro" id="IPR010380">
    <property type="entry name" value="DUF975"/>
</dbReference>
<keyword evidence="3" id="KW-1185">Reference proteome</keyword>
<name>A0A5J6X013_9GAMM</name>
<sequence>MRIGGDLQHSLTQGYRIDLRGLLTEGWTQTRRNGFGLLLAIVGVVAIWLLLTQWVLGHSITTEGEESMDLSLTLSLLITVIMAPMTAALDMLGVQQAIGVRARAAQVFDFFRHFIRLGTLSLLTTLMGSLAGTLLSMLGAPMPLVLLPTALLNMALLFSVPLLLERGMTPWQAIVTSVRLFLHGWTSLIVLHMVMLALFMLAVIPMGLGLLLVAPLYYNIKGILYRDLCGIAVEVSEAPTEPDHFNA</sequence>
<evidence type="ECO:0008006" key="4">
    <source>
        <dbReference type="Google" id="ProtNLM"/>
    </source>
</evidence>
<keyword evidence="1" id="KW-0812">Transmembrane</keyword>
<keyword evidence="1" id="KW-0472">Membrane</keyword>
<proteinExistence type="predicted"/>
<feature type="transmembrane region" description="Helical" evidence="1">
    <location>
        <begin position="144"/>
        <end position="164"/>
    </location>
</feature>
<evidence type="ECO:0000313" key="3">
    <source>
        <dbReference type="Proteomes" id="UP000594034"/>
    </source>
</evidence>
<dbReference type="PANTHER" id="PTHR40076">
    <property type="entry name" value="MEMBRANE PROTEIN-RELATED"/>
    <property type="match status" value="1"/>
</dbReference>
<dbReference type="EMBL" id="CP040449">
    <property type="protein sequence ID" value="QFI56672.1"/>
    <property type="molecule type" value="Genomic_DNA"/>
</dbReference>
<dbReference type="Proteomes" id="UP000594034">
    <property type="component" value="Chromosome"/>
</dbReference>
<dbReference type="PANTHER" id="PTHR40076:SF1">
    <property type="entry name" value="MEMBRANE PROTEIN"/>
    <property type="match status" value="1"/>
</dbReference>
<feature type="transmembrane region" description="Helical" evidence="1">
    <location>
        <begin position="76"/>
        <end position="94"/>
    </location>
</feature>